<dbReference type="OrthoDB" id="7276772at2"/>
<dbReference type="EMBL" id="FOHV01000001">
    <property type="protein sequence ID" value="SES63262.1"/>
    <property type="molecule type" value="Genomic_DNA"/>
</dbReference>
<reference evidence="2" key="1">
    <citation type="submission" date="2016-10" db="EMBL/GenBank/DDBJ databases">
        <authorList>
            <person name="Varghese N."/>
            <person name="Submissions S."/>
        </authorList>
    </citation>
    <scope>NUCLEOTIDE SEQUENCE [LARGE SCALE GENOMIC DNA]</scope>
    <source>
        <strain evidence="2">DSM 18579</strain>
    </source>
</reference>
<dbReference type="AlphaFoldDB" id="A0A1H9Y379"/>
<dbReference type="Proteomes" id="UP000242642">
    <property type="component" value="Unassembled WGS sequence"/>
</dbReference>
<dbReference type="GO" id="GO:0003677">
    <property type="term" value="F:DNA binding"/>
    <property type="evidence" value="ECO:0007669"/>
    <property type="project" value="InterPro"/>
</dbReference>
<keyword evidence="2" id="KW-1185">Reference proteome</keyword>
<dbReference type="RefSeq" id="WP_093316418.1">
    <property type="nucleotide sequence ID" value="NZ_FOHV01000001.1"/>
</dbReference>
<dbReference type="SUPFAM" id="SSF48019">
    <property type="entry name" value="post-AAA+ oligomerization domain-like"/>
    <property type="match status" value="1"/>
</dbReference>
<gene>
    <name evidence="1" type="ORF">SAMN02583745_00027</name>
</gene>
<organism evidence="1 2">
    <name type="scientific">Thorsellia anophelis DSM 18579</name>
    <dbReference type="NCBI Taxonomy" id="1123402"/>
    <lineage>
        <taxon>Bacteria</taxon>
        <taxon>Pseudomonadati</taxon>
        <taxon>Pseudomonadota</taxon>
        <taxon>Gammaproteobacteria</taxon>
        <taxon>Enterobacterales</taxon>
        <taxon>Thorselliaceae</taxon>
        <taxon>Thorsellia</taxon>
    </lineage>
</organism>
<evidence type="ECO:0000313" key="1">
    <source>
        <dbReference type="EMBL" id="SES63262.1"/>
    </source>
</evidence>
<accession>A0A1H9Y379</accession>
<dbReference type="InterPro" id="IPR008921">
    <property type="entry name" value="DNA_pol3_clamp-load_cplx_C"/>
</dbReference>
<protein>
    <submittedName>
        <fullName evidence="1">MgsA AAA+ ATPase C terminal</fullName>
    </submittedName>
</protein>
<dbReference type="STRING" id="1123402.SAMN02583745_00027"/>
<evidence type="ECO:0000313" key="2">
    <source>
        <dbReference type="Proteomes" id="UP000242642"/>
    </source>
</evidence>
<name>A0A1H9Y379_9GAMM</name>
<proteinExistence type="predicted"/>
<dbReference type="GO" id="GO:0006260">
    <property type="term" value="P:DNA replication"/>
    <property type="evidence" value="ECO:0007669"/>
    <property type="project" value="InterPro"/>
</dbReference>
<sequence>MPHTTYTDWSELKTRNGFAADEIISNLQKSIRRSMDESACESAYELYISGQMFLEKLWRRLQVIAIEDIGFGNLSATYQIKSLNEMRRSLPYDDPDQPVFFIHAIRILCDSEKDRSSALLKNIIVKSFEMGKTPTIMDIAIDKHTKRGRELGRDAMHFFHEGSKVMPEKRVNNNYRQRYLEILESYDPEHAISTSFKYSPTQF</sequence>
<dbReference type="Gene3D" id="1.20.272.10">
    <property type="match status" value="1"/>
</dbReference>